<evidence type="ECO:0000256" key="2">
    <source>
        <dbReference type="ARBA" id="ARBA00023125"/>
    </source>
</evidence>
<comment type="caution">
    <text evidence="5">The sequence shown here is derived from an EMBL/GenBank/DDBJ whole genome shotgun (WGS) entry which is preliminary data.</text>
</comment>
<dbReference type="InterPro" id="IPR000792">
    <property type="entry name" value="Tscrpt_reg_LuxR_C"/>
</dbReference>
<name>A0ABS9NQZ5_9RHOB</name>
<protein>
    <submittedName>
        <fullName evidence="5">Helix-turn-helix transcriptional regulator</fullName>
    </submittedName>
</protein>
<dbReference type="SMART" id="SM00421">
    <property type="entry name" value="HTH_LUXR"/>
    <property type="match status" value="1"/>
</dbReference>
<dbReference type="Pfam" id="PF00196">
    <property type="entry name" value="GerE"/>
    <property type="match status" value="1"/>
</dbReference>
<proteinExistence type="predicted"/>
<evidence type="ECO:0000256" key="3">
    <source>
        <dbReference type="ARBA" id="ARBA00023163"/>
    </source>
</evidence>
<evidence type="ECO:0000313" key="6">
    <source>
        <dbReference type="Proteomes" id="UP001165279"/>
    </source>
</evidence>
<evidence type="ECO:0000256" key="1">
    <source>
        <dbReference type="ARBA" id="ARBA00023015"/>
    </source>
</evidence>
<dbReference type="CDD" id="cd06170">
    <property type="entry name" value="LuxR_C_like"/>
    <property type="match status" value="1"/>
</dbReference>
<dbReference type="PROSITE" id="PS50043">
    <property type="entry name" value="HTH_LUXR_2"/>
    <property type="match status" value="1"/>
</dbReference>
<feature type="domain" description="HTH luxR-type" evidence="4">
    <location>
        <begin position="3"/>
        <end position="68"/>
    </location>
</feature>
<dbReference type="PANTHER" id="PTHR44688:SF16">
    <property type="entry name" value="DNA-BINDING TRANSCRIPTIONAL ACTIVATOR DEVR_DOSR"/>
    <property type="match status" value="1"/>
</dbReference>
<keyword evidence="1" id="KW-0805">Transcription regulation</keyword>
<keyword evidence="2" id="KW-0238">DNA-binding</keyword>
<keyword evidence="6" id="KW-1185">Reference proteome</keyword>
<dbReference type="Proteomes" id="UP001165279">
    <property type="component" value="Unassembled WGS sequence"/>
</dbReference>
<dbReference type="InterPro" id="IPR036388">
    <property type="entry name" value="WH-like_DNA-bd_sf"/>
</dbReference>
<organism evidence="5 6">
    <name type="scientific">Ruegeria alba</name>
    <dbReference type="NCBI Taxonomy" id="2916756"/>
    <lineage>
        <taxon>Bacteria</taxon>
        <taxon>Pseudomonadati</taxon>
        <taxon>Pseudomonadota</taxon>
        <taxon>Alphaproteobacteria</taxon>
        <taxon>Rhodobacterales</taxon>
        <taxon>Roseobacteraceae</taxon>
        <taxon>Ruegeria</taxon>
    </lineage>
</organism>
<keyword evidence="3" id="KW-0804">Transcription</keyword>
<dbReference type="PRINTS" id="PR00038">
    <property type="entry name" value="HTHLUXR"/>
</dbReference>
<sequence>MVSRSGEEQISVREAEVAALIVQGHSSRAVGYKLGISSNTVKVHRRNLYKKLNISSQSELFGLLTQNA</sequence>
<dbReference type="EMBL" id="JAKOEM010000001">
    <property type="protein sequence ID" value="MCG6556643.1"/>
    <property type="molecule type" value="Genomic_DNA"/>
</dbReference>
<dbReference type="PANTHER" id="PTHR44688">
    <property type="entry name" value="DNA-BINDING TRANSCRIPTIONAL ACTIVATOR DEVR_DOSR"/>
    <property type="match status" value="1"/>
</dbReference>
<dbReference type="InterPro" id="IPR016032">
    <property type="entry name" value="Sig_transdc_resp-reg_C-effctor"/>
</dbReference>
<gene>
    <name evidence="5" type="ORF">MB818_00400</name>
</gene>
<dbReference type="SUPFAM" id="SSF46894">
    <property type="entry name" value="C-terminal effector domain of the bipartite response regulators"/>
    <property type="match status" value="1"/>
</dbReference>
<dbReference type="PROSITE" id="PS00622">
    <property type="entry name" value="HTH_LUXR_1"/>
    <property type="match status" value="1"/>
</dbReference>
<reference evidence="5" key="1">
    <citation type="submission" date="2022-02" db="EMBL/GenBank/DDBJ databases">
        <title>The genome sequence of Ruegeria sp. 1NDH52C.</title>
        <authorList>
            <person name="Du J."/>
        </authorList>
    </citation>
    <scope>NUCLEOTIDE SEQUENCE</scope>
    <source>
        <strain evidence="5">1NDH52C</strain>
    </source>
</reference>
<accession>A0ABS9NQZ5</accession>
<dbReference type="RefSeq" id="WP_234237207.1">
    <property type="nucleotide sequence ID" value="NZ_JAKOEM010000001.1"/>
</dbReference>
<dbReference type="Gene3D" id="1.10.10.10">
    <property type="entry name" value="Winged helix-like DNA-binding domain superfamily/Winged helix DNA-binding domain"/>
    <property type="match status" value="1"/>
</dbReference>
<evidence type="ECO:0000313" key="5">
    <source>
        <dbReference type="EMBL" id="MCG6556643.1"/>
    </source>
</evidence>
<evidence type="ECO:0000259" key="4">
    <source>
        <dbReference type="PROSITE" id="PS50043"/>
    </source>
</evidence>